<sequence length="260" mass="30077">MSESKKNRENKAPISVFIVTLNEAEHIENTLKSVSECAEVIVIDSGSTDGTVEIATELGAKVIYHPWEGYAKQKQIAMEHCSFDWVLNLDGDEELTPSALQVLCNAMEEDKYTAVRLKRIDRFINKFPTGWVKKPNNVRFYKKSDACFNAKKLVHESATVEGKELYAKEYFLHYGYNDIDTLTAKNNTYSTLRAKEKIIQGKRYSILKLLLVFPITFIKEYIFCRFFLFGNRGFIKSMMTAHYAFLKEAKLYEQNKKQKK</sequence>
<evidence type="ECO:0000313" key="4">
    <source>
        <dbReference type="EMBL" id="KPH56931.1"/>
    </source>
</evidence>
<keyword evidence="2" id="KW-1133">Transmembrane helix</keyword>
<dbReference type="EMBL" id="LHPH01000030">
    <property type="protein sequence ID" value="KPH56931.1"/>
    <property type="molecule type" value="Genomic_DNA"/>
</dbReference>
<comment type="similarity">
    <text evidence="1">Belongs to the glycosyltransferase 2 family. WaaE/KdtX subfamily.</text>
</comment>
<dbReference type="InterPro" id="IPR029044">
    <property type="entry name" value="Nucleotide-diphossugar_trans"/>
</dbReference>
<evidence type="ECO:0000259" key="3">
    <source>
        <dbReference type="Pfam" id="PF00535"/>
    </source>
</evidence>
<dbReference type="STRING" id="187330.AMS58_00340"/>
<keyword evidence="5" id="KW-1185">Reference proteome</keyword>
<dbReference type="PANTHER" id="PTHR43630">
    <property type="entry name" value="POLY-BETA-1,6-N-ACETYL-D-GLUCOSAMINE SYNTHASE"/>
    <property type="match status" value="1"/>
</dbReference>
<dbReference type="PANTHER" id="PTHR43630:SF2">
    <property type="entry name" value="GLYCOSYLTRANSFERASE"/>
    <property type="match status" value="1"/>
</dbReference>
<gene>
    <name evidence="4" type="ORF">ADS77_19390</name>
</gene>
<keyword evidence="4" id="KW-0808">Transferase</keyword>
<feature type="domain" description="Glycosyltransferase 2-like" evidence="3">
    <location>
        <begin position="15"/>
        <end position="144"/>
    </location>
</feature>
<dbReference type="Proteomes" id="UP000037848">
    <property type="component" value="Unassembled WGS sequence"/>
</dbReference>
<comment type="caution">
    <text evidence="4">The sequence shown here is derived from an EMBL/GenBank/DDBJ whole genome shotgun (WGS) entry which is preliminary data.</text>
</comment>
<evidence type="ECO:0000256" key="1">
    <source>
        <dbReference type="ARBA" id="ARBA00038494"/>
    </source>
</evidence>
<dbReference type="RefSeq" id="WP_054455890.1">
    <property type="nucleotide sequence ID" value="NZ_LHPH01000030.1"/>
</dbReference>
<accession>A0A0N0LUD0</accession>
<protein>
    <submittedName>
        <fullName evidence="4">Glycosyl transferase</fullName>
    </submittedName>
</protein>
<keyword evidence="2" id="KW-0472">Membrane</keyword>
<name>A0A0N0LUD0_9GAMM</name>
<dbReference type="PATRIC" id="fig|187330.3.peg.2530"/>
<evidence type="ECO:0000256" key="2">
    <source>
        <dbReference type="SAM" id="Phobius"/>
    </source>
</evidence>
<evidence type="ECO:0000313" key="5">
    <source>
        <dbReference type="Proteomes" id="UP000037848"/>
    </source>
</evidence>
<dbReference type="CDD" id="cd02511">
    <property type="entry name" value="Beta4Glucosyltransferase"/>
    <property type="match status" value="1"/>
</dbReference>
<dbReference type="InterPro" id="IPR001173">
    <property type="entry name" value="Glyco_trans_2-like"/>
</dbReference>
<keyword evidence="2" id="KW-0812">Transmembrane</keyword>
<dbReference type="Gene3D" id="3.90.550.10">
    <property type="entry name" value="Spore Coat Polysaccharide Biosynthesis Protein SpsA, Chain A"/>
    <property type="match status" value="1"/>
</dbReference>
<dbReference type="OrthoDB" id="9802649at2"/>
<dbReference type="AlphaFoldDB" id="A0A0N0LUD0"/>
<organism evidence="4 5">
    <name type="scientific">Pseudoalteromonas porphyrae</name>
    <dbReference type="NCBI Taxonomy" id="187330"/>
    <lineage>
        <taxon>Bacteria</taxon>
        <taxon>Pseudomonadati</taxon>
        <taxon>Pseudomonadota</taxon>
        <taxon>Gammaproteobacteria</taxon>
        <taxon>Alteromonadales</taxon>
        <taxon>Pseudoalteromonadaceae</taxon>
        <taxon>Pseudoalteromonas</taxon>
    </lineage>
</organism>
<feature type="transmembrane region" description="Helical" evidence="2">
    <location>
        <begin position="206"/>
        <end position="228"/>
    </location>
</feature>
<proteinExistence type="inferred from homology"/>
<dbReference type="GO" id="GO:0016740">
    <property type="term" value="F:transferase activity"/>
    <property type="evidence" value="ECO:0007669"/>
    <property type="project" value="UniProtKB-KW"/>
</dbReference>
<dbReference type="Pfam" id="PF00535">
    <property type="entry name" value="Glycos_transf_2"/>
    <property type="match status" value="1"/>
</dbReference>
<reference evidence="4 5" key="1">
    <citation type="submission" date="2015-08" db="EMBL/GenBank/DDBJ databases">
        <title>Draft Genome Sequence of Pseudoalteromonas porphyrae UCD-SED14.</title>
        <authorList>
            <person name="Coil D.A."/>
            <person name="Jospin G."/>
            <person name="Lee R.D."/>
            <person name="Eisen J.A."/>
        </authorList>
    </citation>
    <scope>NUCLEOTIDE SEQUENCE [LARGE SCALE GENOMIC DNA]</scope>
    <source>
        <strain evidence="4 5">UCD-SED14</strain>
    </source>
</reference>
<dbReference type="SUPFAM" id="SSF53448">
    <property type="entry name" value="Nucleotide-diphospho-sugar transferases"/>
    <property type="match status" value="1"/>
</dbReference>